<dbReference type="SMART" id="SM00345">
    <property type="entry name" value="HTH_GNTR"/>
    <property type="match status" value="1"/>
</dbReference>
<dbReference type="EMBL" id="RJSF01000005">
    <property type="protein sequence ID" value="RNM17100.1"/>
    <property type="molecule type" value="Genomic_DNA"/>
</dbReference>
<dbReference type="Gene3D" id="1.10.10.10">
    <property type="entry name" value="Winged helix-like DNA-binding domain superfamily/Winged helix DNA-binding domain"/>
    <property type="match status" value="1"/>
</dbReference>
<protein>
    <submittedName>
        <fullName evidence="5">GntR family transcriptional regulator</fullName>
    </submittedName>
</protein>
<dbReference type="Pfam" id="PF07729">
    <property type="entry name" value="FCD"/>
    <property type="match status" value="1"/>
</dbReference>
<keyword evidence="2" id="KW-0238">DNA-binding</keyword>
<organism evidence="5 6">
    <name type="scientific">Nocardioides pocheonensis</name>
    <dbReference type="NCBI Taxonomy" id="661485"/>
    <lineage>
        <taxon>Bacteria</taxon>
        <taxon>Bacillati</taxon>
        <taxon>Actinomycetota</taxon>
        <taxon>Actinomycetes</taxon>
        <taxon>Propionibacteriales</taxon>
        <taxon>Nocardioidaceae</taxon>
        <taxon>Nocardioides</taxon>
    </lineage>
</organism>
<reference evidence="5 6" key="1">
    <citation type="submission" date="2018-11" db="EMBL/GenBank/DDBJ databases">
        <authorList>
            <person name="Li F."/>
        </authorList>
    </citation>
    <scope>NUCLEOTIDE SEQUENCE [LARGE SCALE GENOMIC DNA]</scope>
    <source>
        <strain evidence="5 6">Gsoil 818</strain>
    </source>
</reference>
<evidence type="ECO:0000256" key="1">
    <source>
        <dbReference type="ARBA" id="ARBA00023015"/>
    </source>
</evidence>
<dbReference type="InterPro" id="IPR036388">
    <property type="entry name" value="WH-like_DNA-bd_sf"/>
</dbReference>
<dbReference type="InterPro" id="IPR000524">
    <property type="entry name" value="Tscrpt_reg_HTH_GntR"/>
</dbReference>
<dbReference type="InterPro" id="IPR011711">
    <property type="entry name" value="GntR_C"/>
</dbReference>
<dbReference type="PANTHER" id="PTHR43537">
    <property type="entry name" value="TRANSCRIPTIONAL REGULATOR, GNTR FAMILY"/>
    <property type="match status" value="1"/>
</dbReference>
<sequence>MVMLGEFQTGQRLAEEQIAEQLEVSRTPVREAFVRLHADRLLSRFSDGGYFVAEIDLIDLRDLYELRLALELQGINRAREFGIDHDRAALLALRKEWQAVQKSPPEPDGSFIELDESFHVALLRASGNLALVEVLESVNVRIRPVRTYDFLSEDRIVTSTAEHLGIVEALLDHQIPLAADRLREHIGASLEVVEERAAEAMRRRALRSRITREV</sequence>
<evidence type="ECO:0000313" key="5">
    <source>
        <dbReference type="EMBL" id="RNM17100.1"/>
    </source>
</evidence>
<keyword evidence="6" id="KW-1185">Reference proteome</keyword>
<dbReference type="SUPFAM" id="SSF46785">
    <property type="entry name" value="Winged helix' DNA-binding domain"/>
    <property type="match status" value="1"/>
</dbReference>
<keyword evidence="3" id="KW-0804">Transcription</keyword>
<evidence type="ECO:0000256" key="3">
    <source>
        <dbReference type="ARBA" id="ARBA00023163"/>
    </source>
</evidence>
<evidence type="ECO:0000313" key="6">
    <source>
        <dbReference type="Proteomes" id="UP000279994"/>
    </source>
</evidence>
<dbReference type="InterPro" id="IPR008920">
    <property type="entry name" value="TF_FadR/GntR_C"/>
</dbReference>
<evidence type="ECO:0000259" key="4">
    <source>
        <dbReference type="PROSITE" id="PS50949"/>
    </source>
</evidence>
<comment type="caution">
    <text evidence="5">The sequence shown here is derived from an EMBL/GenBank/DDBJ whole genome shotgun (WGS) entry which is preliminary data.</text>
</comment>
<dbReference type="GO" id="GO:0003677">
    <property type="term" value="F:DNA binding"/>
    <property type="evidence" value="ECO:0007669"/>
    <property type="project" value="UniProtKB-KW"/>
</dbReference>
<keyword evidence="1" id="KW-0805">Transcription regulation</keyword>
<dbReference type="Gene3D" id="1.20.120.530">
    <property type="entry name" value="GntR ligand-binding domain-like"/>
    <property type="match status" value="1"/>
</dbReference>
<proteinExistence type="predicted"/>
<dbReference type="AlphaFoldDB" id="A0A3N0GY73"/>
<dbReference type="PANTHER" id="PTHR43537:SF45">
    <property type="entry name" value="GNTR FAMILY REGULATORY PROTEIN"/>
    <property type="match status" value="1"/>
</dbReference>
<dbReference type="PROSITE" id="PS50949">
    <property type="entry name" value="HTH_GNTR"/>
    <property type="match status" value="1"/>
</dbReference>
<dbReference type="Proteomes" id="UP000279994">
    <property type="component" value="Unassembled WGS sequence"/>
</dbReference>
<dbReference type="SUPFAM" id="SSF48008">
    <property type="entry name" value="GntR ligand-binding domain-like"/>
    <property type="match status" value="1"/>
</dbReference>
<dbReference type="Pfam" id="PF00392">
    <property type="entry name" value="GntR"/>
    <property type="match status" value="1"/>
</dbReference>
<dbReference type="InterPro" id="IPR036390">
    <property type="entry name" value="WH_DNA-bd_sf"/>
</dbReference>
<dbReference type="OrthoDB" id="3267569at2"/>
<dbReference type="GO" id="GO:0003700">
    <property type="term" value="F:DNA-binding transcription factor activity"/>
    <property type="evidence" value="ECO:0007669"/>
    <property type="project" value="InterPro"/>
</dbReference>
<dbReference type="SMART" id="SM00895">
    <property type="entry name" value="FCD"/>
    <property type="match status" value="1"/>
</dbReference>
<evidence type="ECO:0000256" key="2">
    <source>
        <dbReference type="ARBA" id="ARBA00023125"/>
    </source>
</evidence>
<accession>A0A3N0GY73</accession>
<name>A0A3N0GY73_9ACTN</name>
<gene>
    <name evidence="5" type="ORF">EFL26_02795</name>
</gene>
<feature type="domain" description="HTH gntR-type" evidence="4">
    <location>
        <begin position="1"/>
        <end position="55"/>
    </location>
</feature>